<sequence length="375" mass="40278">MDRTLELAMDLIRRPSVTPHDAGCQELIAKRLARSGFAIEHLRFGDVENVWARRGTASPLVVFAGHTDVVPPGPLETWTSDPFEPVVRDGRLYGRGAADMKSSIAAFVTAIEDIVAQASGHRGSIGVLLTSDEEGPAVDGTRRVVEWLTEHGVLIDYCVVGEPTSARTLGDTIKNGRRGSLSGRLVVNGIQGHVAYPHLASNPIHALAPALAELVATEWDRGNADFPATSFQASNVRAGTGAENVIPGRLELDFNFRFSTAVTDALLRRRVEETLDRHGVDYEIAWTLSGQPYLTPRGRLVQTARAAVSEVLGIETELSTTGGTSDGRFIAPTGAEVIELGPVNATIHKIDECVAVGDPARLALLYRSLLAKLLL</sequence>
<dbReference type="InterPro" id="IPR005941">
    <property type="entry name" value="DapE_proteobac"/>
</dbReference>
<dbReference type="Gene3D" id="3.40.630.10">
    <property type="entry name" value="Zn peptidases"/>
    <property type="match status" value="2"/>
</dbReference>
<dbReference type="NCBIfam" id="TIGR01246">
    <property type="entry name" value="dapE_proteo"/>
    <property type="match status" value="1"/>
</dbReference>
<comment type="function">
    <text evidence="15">Catalyzes the hydrolysis of N-succinyl-L,L-diaminopimelic acid (SDAP), forming succinate and LL-2,6-diaminopimelate (DAP), an intermediate involved in the bacterial biosynthesis of lysine and meso-diaminopimelic acid, an essential component of bacterial cell walls.</text>
</comment>
<comment type="cofactor">
    <cofactor evidence="15">
        <name>Zn(2+)</name>
        <dbReference type="ChEBI" id="CHEBI:29105"/>
    </cofactor>
    <cofactor evidence="15">
        <name>Co(2+)</name>
        <dbReference type="ChEBI" id="CHEBI:48828"/>
    </cofactor>
    <text evidence="15">Binds 2 Zn(2+) or Co(2+) ions per subunit.</text>
</comment>
<feature type="binding site" evidence="15">
    <location>
        <position position="99"/>
    </location>
    <ligand>
        <name>Zn(2+)</name>
        <dbReference type="ChEBI" id="CHEBI:29105"/>
        <label>2</label>
    </ligand>
</feature>
<gene>
    <name evidence="15" type="primary">dapE</name>
    <name evidence="17" type="ORF">SVA_1910</name>
</gene>
<comment type="subunit">
    <text evidence="3 15">Homodimer.</text>
</comment>
<dbReference type="PANTHER" id="PTHR43808">
    <property type="entry name" value="ACETYLORNITHINE DEACETYLASE"/>
    <property type="match status" value="1"/>
</dbReference>
<dbReference type="EMBL" id="AP014936">
    <property type="protein sequence ID" value="BAU48464.1"/>
    <property type="molecule type" value="Genomic_DNA"/>
</dbReference>
<dbReference type="GO" id="GO:0019877">
    <property type="term" value="P:diaminopimelate biosynthetic process"/>
    <property type="evidence" value="ECO:0007669"/>
    <property type="project" value="UniProtKB-UniRule"/>
</dbReference>
<evidence type="ECO:0000256" key="11">
    <source>
        <dbReference type="ARBA" id="ARBA00023154"/>
    </source>
</evidence>
<dbReference type="GO" id="GO:0009014">
    <property type="term" value="F:succinyl-diaminopimelate desuccinylase activity"/>
    <property type="evidence" value="ECO:0007669"/>
    <property type="project" value="UniProtKB-UniRule"/>
</dbReference>
<organism evidence="17 18">
    <name type="scientific">Sulfurifustis variabilis</name>
    <dbReference type="NCBI Taxonomy" id="1675686"/>
    <lineage>
        <taxon>Bacteria</taxon>
        <taxon>Pseudomonadati</taxon>
        <taxon>Pseudomonadota</taxon>
        <taxon>Gammaproteobacteria</taxon>
        <taxon>Acidiferrobacterales</taxon>
        <taxon>Acidiferrobacteraceae</taxon>
        <taxon>Sulfurifustis</taxon>
    </lineage>
</organism>
<dbReference type="RefSeq" id="WP_096460969.1">
    <property type="nucleotide sequence ID" value="NZ_AP014936.1"/>
</dbReference>
<dbReference type="UniPathway" id="UPA00034">
    <property type="reaction ID" value="UER00021"/>
</dbReference>
<evidence type="ECO:0000256" key="6">
    <source>
        <dbReference type="ARBA" id="ARBA00022605"/>
    </source>
</evidence>
<evidence type="ECO:0000256" key="9">
    <source>
        <dbReference type="ARBA" id="ARBA00022833"/>
    </source>
</evidence>
<reference evidence="17 18" key="1">
    <citation type="submission" date="2015-08" db="EMBL/GenBank/DDBJ databases">
        <title>Complete genome sequence of Sulfurifustis variabilis.</title>
        <authorList>
            <person name="Miura A."/>
            <person name="Kojima H."/>
            <person name="Fukui M."/>
        </authorList>
    </citation>
    <scope>NUCLEOTIDE SEQUENCE [LARGE SCALE GENOMIC DNA]</scope>
    <source>
        <strain evidence="18">skN76</strain>
    </source>
</reference>
<evidence type="ECO:0000259" key="16">
    <source>
        <dbReference type="Pfam" id="PF07687"/>
    </source>
</evidence>
<evidence type="ECO:0000256" key="8">
    <source>
        <dbReference type="ARBA" id="ARBA00022801"/>
    </source>
</evidence>
<comment type="similarity">
    <text evidence="2 15">Belongs to the peptidase M20A family. DapE subfamily.</text>
</comment>
<keyword evidence="11 15" id="KW-0457">Lysine biosynthesis</keyword>
<evidence type="ECO:0000256" key="3">
    <source>
        <dbReference type="ARBA" id="ARBA00011738"/>
    </source>
</evidence>
<dbReference type="Proteomes" id="UP000218899">
    <property type="component" value="Chromosome"/>
</dbReference>
<evidence type="ECO:0000256" key="12">
    <source>
        <dbReference type="ARBA" id="ARBA00023285"/>
    </source>
</evidence>
<comment type="pathway">
    <text evidence="1 15">Amino-acid biosynthesis; L-lysine biosynthesis via DAP pathway; LL-2,6-diaminopimelate from (S)-tetrahydrodipicolinate (succinylase route): step 3/3.</text>
</comment>
<feature type="binding site" evidence="15">
    <location>
        <position position="134"/>
    </location>
    <ligand>
        <name>Zn(2+)</name>
        <dbReference type="ChEBI" id="CHEBI:29105"/>
        <label>2</label>
    </ligand>
</feature>
<keyword evidence="10 15" id="KW-0220">Diaminopimelate biosynthesis</keyword>
<feature type="domain" description="Peptidase M20 dimerisation" evidence="16">
    <location>
        <begin position="175"/>
        <end position="282"/>
    </location>
</feature>
<evidence type="ECO:0000256" key="5">
    <source>
        <dbReference type="ARBA" id="ARBA00022391"/>
    </source>
</evidence>
<dbReference type="InterPro" id="IPR002933">
    <property type="entry name" value="Peptidase_M20"/>
</dbReference>
<dbReference type="GO" id="GO:0050897">
    <property type="term" value="F:cobalt ion binding"/>
    <property type="evidence" value="ECO:0007669"/>
    <property type="project" value="UniProtKB-UniRule"/>
</dbReference>
<dbReference type="GO" id="GO:0006526">
    <property type="term" value="P:L-arginine biosynthetic process"/>
    <property type="evidence" value="ECO:0007669"/>
    <property type="project" value="TreeGrafter"/>
</dbReference>
<feature type="active site" evidence="15">
    <location>
        <position position="68"/>
    </location>
</feature>
<evidence type="ECO:0000256" key="4">
    <source>
        <dbReference type="ARBA" id="ARBA00011921"/>
    </source>
</evidence>
<dbReference type="Pfam" id="PF01546">
    <property type="entry name" value="Peptidase_M20"/>
    <property type="match status" value="1"/>
</dbReference>
<keyword evidence="9 15" id="KW-0862">Zinc</keyword>
<evidence type="ECO:0000256" key="13">
    <source>
        <dbReference type="ARBA" id="ARBA00031891"/>
    </source>
</evidence>
<feature type="binding site" evidence="15">
    <location>
        <position position="99"/>
    </location>
    <ligand>
        <name>Zn(2+)</name>
        <dbReference type="ChEBI" id="CHEBI:29105"/>
        <label>1</label>
    </ligand>
</feature>
<dbReference type="FunFam" id="3.40.630.10:FF:000005">
    <property type="entry name" value="Succinyl-diaminopimelate desuccinylase"/>
    <property type="match status" value="1"/>
</dbReference>
<dbReference type="KEGG" id="sva:SVA_1910"/>
<accession>A0A1B4VA79</accession>
<dbReference type="InterPro" id="IPR036264">
    <property type="entry name" value="Bact_exopeptidase_dim_dom"/>
</dbReference>
<dbReference type="InterPro" id="IPR001261">
    <property type="entry name" value="ArgE/DapE_CS"/>
</dbReference>
<evidence type="ECO:0000256" key="7">
    <source>
        <dbReference type="ARBA" id="ARBA00022723"/>
    </source>
</evidence>
<dbReference type="PANTHER" id="PTHR43808:SF31">
    <property type="entry name" value="N-ACETYL-L-CITRULLINE DEACETYLASE"/>
    <property type="match status" value="1"/>
</dbReference>
<dbReference type="GO" id="GO:0008777">
    <property type="term" value="F:acetylornithine deacetylase activity"/>
    <property type="evidence" value="ECO:0007669"/>
    <property type="project" value="TreeGrafter"/>
</dbReference>
<keyword evidence="12 15" id="KW-0170">Cobalt</keyword>
<dbReference type="InterPro" id="IPR011650">
    <property type="entry name" value="Peptidase_M20_dimer"/>
</dbReference>
<dbReference type="Pfam" id="PF07687">
    <property type="entry name" value="M20_dimer"/>
    <property type="match status" value="1"/>
</dbReference>
<evidence type="ECO:0000313" key="17">
    <source>
        <dbReference type="EMBL" id="BAU48464.1"/>
    </source>
</evidence>
<dbReference type="SUPFAM" id="SSF53187">
    <property type="entry name" value="Zn-dependent exopeptidases"/>
    <property type="match status" value="1"/>
</dbReference>
<keyword evidence="8 15" id="KW-0378">Hydrolase</keyword>
<evidence type="ECO:0000313" key="18">
    <source>
        <dbReference type="Proteomes" id="UP000218899"/>
    </source>
</evidence>
<dbReference type="AlphaFoldDB" id="A0A1B4VA79"/>
<feature type="binding site" evidence="15">
    <location>
        <position position="66"/>
    </location>
    <ligand>
        <name>Zn(2+)</name>
        <dbReference type="ChEBI" id="CHEBI:29105"/>
        <label>1</label>
    </ligand>
</feature>
<dbReference type="NCBIfam" id="NF009557">
    <property type="entry name" value="PRK13009.1"/>
    <property type="match status" value="1"/>
</dbReference>
<dbReference type="EC" id="3.5.1.18" evidence="4 15"/>
<feature type="active site" description="Proton acceptor" evidence="15">
    <location>
        <position position="133"/>
    </location>
</feature>
<dbReference type="OrthoDB" id="9809784at2"/>
<feature type="binding site" evidence="15">
    <location>
        <position position="348"/>
    </location>
    <ligand>
        <name>Zn(2+)</name>
        <dbReference type="ChEBI" id="CHEBI:29105"/>
        <label>2</label>
    </ligand>
</feature>
<dbReference type="PROSITE" id="PS00759">
    <property type="entry name" value="ARGE_DAPE_CPG2_2"/>
    <property type="match status" value="1"/>
</dbReference>
<evidence type="ECO:0000256" key="15">
    <source>
        <dbReference type="HAMAP-Rule" id="MF_01690"/>
    </source>
</evidence>
<dbReference type="InterPro" id="IPR050072">
    <property type="entry name" value="Peptidase_M20A"/>
</dbReference>
<feature type="binding site" evidence="15">
    <location>
        <position position="162"/>
    </location>
    <ligand>
        <name>Zn(2+)</name>
        <dbReference type="ChEBI" id="CHEBI:29105"/>
        <label>1</label>
    </ligand>
</feature>
<evidence type="ECO:0000256" key="2">
    <source>
        <dbReference type="ARBA" id="ARBA00006746"/>
    </source>
</evidence>
<dbReference type="CDD" id="cd03891">
    <property type="entry name" value="M20_DapE_proteobac"/>
    <property type="match status" value="1"/>
</dbReference>
<comment type="catalytic activity">
    <reaction evidence="14 15">
        <text>N-succinyl-(2S,6S)-2,6-diaminopimelate + H2O = (2S,6S)-2,6-diaminopimelate + succinate</text>
        <dbReference type="Rhea" id="RHEA:22608"/>
        <dbReference type="ChEBI" id="CHEBI:15377"/>
        <dbReference type="ChEBI" id="CHEBI:30031"/>
        <dbReference type="ChEBI" id="CHEBI:57609"/>
        <dbReference type="ChEBI" id="CHEBI:58087"/>
        <dbReference type="EC" id="3.5.1.18"/>
    </reaction>
</comment>
<evidence type="ECO:0000256" key="1">
    <source>
        <dbReference type="ARBA" id="ARBA00005130"/>
    </source>
</evidence>
<protein>
    <recommendedName>
        <fullName evidence="5 15">Succinyl-diaminopimelate desuccinylase</fullName>
        <shortName evidence="15">SDAP desuccinylase</shortName>
        <ecNumber evidence="4 15">3.5.1.18</ecNumber>
    </recommendedName>
    <alternativeName>
        <fullName evidence="13 15">N-succinyl-LL-2,6-diaminoheptanedioate amidohydrolase</fullName>
    </alternativeName>
</protein>
<dbReference type="GO" id="GO:0009089">
    <property type="term" value="P:lysine biosynthetic process via diaminopimelate"/>
    <property type="evidence" value="ECO:0007669"/>
    <property type="project" value="UniProtKB-UniRule"/>
</dbReference>
<name>A0A1B4VA79_9GAMM</name>
<keyword evidence="18" id="KW-1185">Reference proteome</keyword>
<evidence type="ECO:0000256" key="10">
    <source>
        <dbReference type="ARBA" id="ARBA00022915"/>
    </source>
</evidence>
<dbReference type="HAMAP" id="MF_01690">
    <property type="entry name" value="DapE"/>
    <property type="match status" value="1"/>
</dbReference>
<keyword evidence="7 15" id="KW-0479">Metal-binding</keyword>
<dbReference type="GO" id="GO:0008270">
    <property type="term" value="F:zinc ion binding"/>
    <property type="evidence" value="ECO:0007669"/>
    <property type="project" value="UniProtKB-UniRule"/>
</dbReference>
<evidence type="ECO:0000256" key="14">
    <source>
        <dbReference type="ARBA" id="ARBA00051301"/>
    </source>
</evidence>
<dbReference type="SUPFAM" id="SSF55031">
    <property type="entry name" value="Bacterial exopeptidase dimerisation domain"/>
    <property type="match status" value="1"/>
</dbReference>
<proteinExistence type="inferred from homology"/>
<keyword evidence="6 15" id="KW-0028">Amino-acid biosynthesis</keyword>